<dbReference type="PANTHER" id="PTHR33710">
    <property type="entry name" value="BNAC02G09200D PROTEIN"/>
    <property type="match status" value="1"/>
</dbReference>
<dbReference type="GO" id="GO:0003964">
    <property type="term" value="F:RNA-directed DNA polymerase activity"/>
    <property type="evidence" value="ECO:0007669"/>
    <property type="project" value="UniProtKB-KW"/>
</dbReference>
<feature type="domain" description="Endonuclease/exonuclease/phosphatase" evidence="2">
    <location>
        <begin position="271"/>
        <end position="466"/>
    </location>
</feature>
<accession>A0A2U1Q8I4</accession>
<protein>
    <submittedName>
        <fullName evidence="3">RNA-directed DNA polymerase, eukaryota</fullName>
    </submittedName>
</protein>
<gene>
    <name evidence="3" type="ORF">CTI12_AA052150</name>
</gene>
<dbReference type="PANTHER" id="PTHR33710:SF64">
    <property type="entry name" value="ENDONUCLEASE_EXONUCLEASE_PHOSPHATASE DOMAIN-CONTAINING PROTEIN"/>
    <property type="match status" value="1"/>
</dbReference>
<sequence length="857" mass="96346">MDSTGRLTWLKVESILVHAWMPEVVLKVLKNHCDVLEIEDIGSKYILLNSVFVLVLTKSMEALDSLMPVTINKRKFVLKITEEKHRGVVGGFSSSSTKSYDDDLSCSPDEEEGHFAPYGNYVPDSHEPAGDDVDQPQSPAGKVSNKDTLDGVDVTLPNLGNINLENELSGDNLGLRPPFGPEQRPIDDGLKGIAKRNLQKSKSRIMFTHTAISDTLSSTSDVGNCATSKGKRDVGIRDALGIKTSITIKNNEEPGMDFKQNWLKKSFFHEKFDLVGVQESKMKNINLTFIKSIWGSDVDFVFSPSIGASGGTLLVWNCKSFAKEGCLVGANFCGIYGKWNGVNDRVLILNIYAPQPGHQKATLWRELSSILLSMDGMWILMGDFNVVRFKSEMAGSIFEEKEAANFNDFIATLGLHDFQMGGLRFTWFNRARSKMSKLDRFLVNDNFFNSWQNAIVTAHERVISDHNPIIMSISSSHFGPKPFRVFDSWMGVDGFDKLIVDSWNSGLYNGSPDIILKNKIKRLRLDIKAWSHNHIAEANRTRGEALCRLRDWDLKAEMGAISQSDEDSCFFHSWVKKNTRRNSIVGLTWDGEWQSDPTIIKHAALQHFATRFTEPQDIRPTFCSLSGNRDEEKKSKGSCIYAVGSHKYQVVCTRPDIASADVGMLDRFDRGLQMDVHALVDSDYVMGRSITMCEFMIQECAVSWEAMLRHMMALLTTEAEYTTLAGELKEDTWLKGLSTELGFELRLVAGLATVLHNKQAWKSRIMRYIDLKPNRKLMKQCIYKGTYELKEITQLPTPAEGDNHAQEGRLVEETYKTVDPEKRALLDAEPEAVSIILTRIGNDIYSTMDACPNAKEI</sequence>
<keyword evidence="3" id="KW-0695">RNA-directed DNA polymerase</keyword>
<dbReference type="AlphaFoldDB" id="A0A2U1Q8I4"/>
<dbReference type="OrthoDB" id="786283at2759"/>
<dbReference type="EMBL" id="PKPP01000323">
    <property type="protein sequence ID" value="PWA94283.1"/>
    <property type="molecule type" value="Genomic_DNA"/>
</dbReference>
<keyword evidence="3" id="KW-0548">Nucleotidyltransferase</keyword>
<proteinExistence type="predicted"/>
<name>A0A2U1Q8I4_ARTAN</name>
<feature type="region of interest" description="Disordered" evidence="1">
    <location>
        <begin position="92"/>
        <end position="149"/>
    </location>
</feature>
<dbReference type="Pfam" id="PF03372">
    <property type="entry name" value="Exo_endo_phos"/>
    <property type="match status" value="1"/>
</dbReference>
<feature type="compositionally biased region" description="Acidic residues" evidence="1">
    <location>
        <begin position="102"/>
        <end position="112"/>
    </location>
</feature>
<comment type="caution">
    <text evidence="3">The sequence shown here is derived from an EMBL/GenBank/DDBJ whole genome shotgun (WGS) entry which is preliminary data.</text>
</comment>
<evidence type="ECO:0000259" key="2">
    <source>
        <dbReference type="Pfam" id="PF03372"/>
    </source>
</evidence>
<dbReference type="Proteomes" id="UP000245207">
    <property type="component" value="Unassembled WGS sequence"/>
</dbReference>
<organism evidence="3 4">
    <name type="scientific">Artemisia annua</name>
    <name type="common">Sweet wormwood</name>
    <dbReference type="NCBI Taxonomy" id="35608"/>
    <lineage>
        <taxon>Eukaryota</taxon>
        <taxon>Viridiplantae</taxon>
        <taxon>Streptophyta</taxon>
        <taxon>Embryophyta</taxon>
        <taxon>Tracheophyta</taxon>
        <taxon>Spermatophyta</taxon>
        <taxon>Magnoliopsida</taxon>
        <taxon>eudicotyledons</taxon>
        <taxon>Gunneridae</taxon>
        <taxon>Pentapetalae</taxon>
        <taxon>asterids</taxon>
        <taxon>campanulids</taxon>
        <taxon>Asterales</taxon>
        <taxon>Asteraceae</taxon>
        <taxon>Asteroideae</taxon>
        <taxon>Anthemideae</taxon>
        <taxon>Artemisiinae</taxon>
        <taxon>Artemisia</taxon>
    </lineage>
</organism>
<dbReference type="SUPFAM" id="SSF56219">
    <property type="entry name" value="DNase I-like"/>
    <property type="match status" value="1"/>
</dbReference>
<evidence type="ECO:0000313" key="3">
    <source>
        <dbReference type="EMBL" id="PWA94283.1"/>
    </source>
</evidence>
<evidence type="ECO:0000256" key="1">
    <source>
        <dbReference type="SAM" id="MobiDB-lite"/>
    </source>
</evidence>
<keyword evidence="3" id="KW-0808">Transferase</keyword>
<evidence type="ECO:0000313" key="4">
    <source>
        <dbReference type="Proteomes" id="UP000245207"/>
    </source>
</evidence>
<keyword evidence="4" id="KW-1185">Reference proteome</keyword>
<reference evidence="3 4" key="1">
    <citation type="journal article" date="2018" name="Mol. Plant">
        <title>The genome of Artemisia annua provides insight into the evolution of Asteraceae family and artemisinin biosynthesis.</title>
        <authorList>
            <person name="Shen Q."/>
            <person name="Zhang L."/>
            <person name="Liao Z."/>
            <person name="Wang S."/>
            <person name="Yan T."/>
            <person name="Shi P."/>
            <person name="Liu M."/>
            <person name="Fu X."/>
            <person name="Pan Q."/>
            <person name="Wang Y."/>
            <person name="Lv Z."/>
            <person name="Lu X."/>
            <person name="Zhang F."/>
            <person name="Jiang W."/>
            <person name="Ma Y."/>
            <person name="Chen M."/>
            <person name="Hao X."/>
            <person name="Li L."/>
            <person name="Tang Y."/>
            <person name="Lv G."/>
            <person name="Zhou Y."/>
            <person name="Sun X."/>
            <person name="Brodelius P.E."/>
            <person name="Rose J.K.C."/>
            <person name="Tang K."/>
        </authorList>
    </citation>
    <scope>NUCLEOTIDE SEQUENCE [LARGE SCALE GENOMIC DNA]</scope>
    <source>
        <strain evidence="4">cv. Huhao1</strain>
        <tissue evidence="3">Leaf</tissue>
    </source>
</reference>
<dbReference type="Gene3D" id="3.60.10.10">
    <property type="entry name" value="Endonuclease/exonuclease/phosphatase"/>
    <property type="match status" value="1"/>
</dbReference>
<dbReference type="InterPro" id="IPR005135">
    <property type="entry name" value="Endo/exonuclease/phosphatase"/>
</dbReference>
<dbReference type="STRING" id="35608.A0A2U1Q8I4"/>
<dbReference type="InterPro" id="IPR036691">
    <property type="entry name" value="Endo/exonu/phosph_ase_sf"/>
</dbReference>